<feature type="region of interest" description="Disordered" evidence="13">
    <location>
        <begin position="389"/>
        <end position="468"/>
    </location>
</feature>
<evidence type="ECO:0000256" key="4">
    <source>
        <dbReference type="ARBA" id="ARBA00012483"/>
    </source>
</evidence>
<dbReference type="GO" id="GO:0043022">
    <property type="term" value="F:ribosome binding"/>
    <property type="evidence" value="ECO:0007669"/>
    <property type="project" value="TreeGrafter"/>
</dbReference>
<dbReference type="InterPro" id="IPR013087">
    <property type="entry name" value="Znf_C2H2_type"/>
</dbReference>
<dbReference type="EC" id="2.3.2.27" evidence="4"/>
<dbReference type="PROSITE" id="PS00028">
    <property type="entry name" value="ZINC_FINGER_C2H2_1"/>
    <property type="match status" value="1"/>
</dbReference>
<feature type="region of interest" description="Disordered" evidence="13">
    <location>
        <begin position="294"/>
        <end position="314"/>
    </location>
</feature>
<dbReference type="GeneID" id="112689986"/>
<keyword evidence="8" id="KW-0479">Metal-binding</keyword>
<feature type="compositionally biased region" description="Polar residues" evidence="13">
    <location>
        <begin position="701"/>
        <end position="716"/>
    </location>
</feature>
<evidence type="ECO:0000256" key="6">
    <source>
        <dbReference type="ARBA" id="ARBA00022553"/>
    </source>
</evidence>
<feature type="compositionally biased region" description="Low complexity" evidence="13">
    <location>
        <begin position="434"/>
        <end position="455"/>
    </location>
</feature>
<evidence type="ECO:0000256" key="5">
    <source>
        <dbReference type="ARBA" id="ARBA00022490"/>
    </source>
</evidence>
<dbReference type="InterPro" id="IPR057634">
    <property type="entry name" value="PAH_ZNF598/HEL2"/>
</dbReference>
<evidence type="ECO:0000313" key="15">
    <source>
        <dbReference type="Proteomes" id="UP000694846"/>
    </source>
</evidence>
<dbReference type="AlphaFoldDB" id="A0A8B8GA40"/>
<dbReference type="GO" id="GO:0061630">
    <property type="term" value="F:ubiquitin protein ligase activity"/>
    <property type="evidence" value="ECO:0007669"/>
    <property type="project" value="UniProtKB-EC"/>
</dbReference>
<dbReference type="PANTHER" id="PTHR22938">
    <property type="entry name" value="ZINC FINGER PROTEIN 598"/>
    <property type="match status" value="1"/>
</dbReference>
<dbReference type="RefSeq" id="XP_025419662.1">
    <property type="nucleotide sequence ID" value="XM_025563877.1"/>
</dbReference>
<accession>A0A8B8GA40</accession>
<reference evidence="16" key="1">
    <citation type="submission" date="2025-08" db="UniProtKB">
        <authorList>
            <consortium name="RefSeq"/>
        </authorList>
    </citation>
    <scope>IDENTIFICATION</scope>
    <source>
        <tissue evidence="16">Whole body</tissue>
    </source>
</reference>
<dbReference type="PANTHER" id="PTHR22938:SF0">
    <property type="entry name" value="E3 UBIQUITIN-PROTEIN LIGASE ZNF598"/>
    <property type="match status" value="1"/>
</dbReference>
<sequence length="861" mass="97569">MDQRVSTSSSSSSYRSRRAAGTSCVICFRPQSIFSIGPCDHPVCYECSTTMRVLCDQKECPICRRIMTKVIFTRDVNLFKNLEDCQYSRYNKKYGIAFDSLSVENSFDQLMRCTCKKCYDRPDFAGFEQLSTHMERYHRLYACRLCVDHLKIFPSQRRWYNYDELARHEEFGDPENTSHRGHPACHFCNVRYLDKDELYKHLRKEHFYCHFCDADGIQDYYMTYEWLRKHYHDKHYLCEEGNCVNEQFTSVFRSSIDLQAHKAQAHSRDMGKQGYKEARTLRLEFNLRPRHNPLVEAGRPNQYQPPPDTSYNSAQTTDRTINVRNTSDFPSLNGQHTTVLPCARTRKLNNPVNTRDLNLFPALGQETVPPPKPQKPTNNIRMAAAAVLKKPAELSRPDRNRDAATAGPSGSRLPNQARDFPSLDGNQQPKVKEVAMASSASSSGSWVSKAKTANENQEEKKKAKKETAAIKKKIAEAPKVPGPSDFPNLNKKLEPTKSNLAKLGNKKKTDNSKKITPVEVNNNNNQNGKKNSLQPVATENNNVSRKVVDSVKAAATDNLKENNKPRSKSAVETRCNGTGGGELMRTTKTATSKTETNCNNNTKAISTTEPKKESKKKENGGPGPLLEKQDENRAVATVVVADVNNPKDKKKRKKNENRETSVTYASQRPQESLSKPSSTPKVPPGFENSFHHPVRAPPGLTTGSGSNSEVNRSHTQIKAPPGLSLSSNNSKSAEYLHPIGSTVRNQVLINNLMVALIPARDERFDTFEKFKEMSTLFRKNIITAYDFYSYCVEALQPHSFESVFPELLLLLPDIQKQQELLYIYNRNSREEMNVKVCKHCRQVLKDIDMEHHLSVHNSARS</sequence>
<evidence type="ECO:0000256" key="9">
    <source>
        <dbReference type="ARBA" id="ARBA00022771"/>
    </source>
</evidence>
<dbReference type="GO" id="GO:0072344">
    <property type="term" value="P:rescue of stalled ribosome"/>
    <property type="evidence" value="ECO:0007669"/>
    <property type="project" value="InterPro"/>
</dbReference>
<protein>
    <recommendedName>
        <fullName evidence="4">RING-type E3 ubiquitin transferase</fullName>
        <ecNumber evidence="4">2.3.2.27</ecNumber>
    </recommendedName>
</protein>
<feature type="compositionally biased region" description="Basic and acidic residues" evidence="13">
    <location>
        <begin position="390"/>
        <end position="402"/>
    </location>
</feature>
<feature type="compositionally biased region" description="Polar residues" evidence="13">
    <location>
        <begin position="532"/>
        <end position="544"/>
    </location>
</feature>
<keyword evidence="7" id="KW-0808">Transferase</keyword>
<evidence type="ECO:0000256" key="11">
    <source>
        <dbReference type="ARBA" id="ARBA00035113"/>
    </source>
</evidence>
<dbReference type="GO" id="GO:0016567">
    <property type="term" value="P:protein ubiquitination"/>
    <property type="evidence" value="ECO:0007669"/>
    <property type="project" value="TreeGrafter"/>
</dbReference>
<dbReference type="Pfam" id="PF23202">
    <property type="entry name" value="PAH_ZNF598"/>
    <property type="match status" value="1"/>
</dbReference>
<dbReference type="PROSITE" id="PS50089">
    <property type="entry name" value="ZF_RING_2"/>
    <property type="match status" value="1"/>
</dbReference>
<evidence type="ECO:0000313" key="16">
    <source>
        <dbReference type="RefSeq" id="XP_025419662.1"/>
    </source>
</evidence>
<dbReference type="InterPro" id="IPR041888">
    <property type="entry name" value="RING-HC_ZNF598/HEL2"/>
</dbReference>
<name>A0A8B8GA40_9HEMI</name>
<feature type="region of interest" description="Disordered" evidence="13">
    <location>
        <begin position="502"/>
        <end position="729"/>
    </location>
</feature>
<proteinExistence type="inferred from homology"/>
<feature type="compositionally biased region" description="Low complexity" evidence="13">
    <location>
        <begin position="634"/>
        <end position="644"/>
    </location>
</feature>
<comment type="similarity">
    <text evidence="11">Belongs to the ZNF598/HEL2 family.</text>
</comment>
<gene>
    <name evidence="16" type="primary">LOC112689986</name>
</gene>
<evidence type="ECO:0000256" key="12">
    <source>
        <dbReference type="PROSITE-ProRule" id="PRU00175"/>
    </source>
</evidence>
<feature type="compositionally biased region" description="Polar residues" evidence="13">
    <location>
        <begin position="597"/>
        <end position="608"/>
    </location>
</feature>
<dbReference type="InterPro" id="IPR001841">
    <property type="entry name" value="Znf_RING"/>
</dbReference>
<feature type="compositionally biased region" description="Polar residues" evidence="13">
    <location>
        <begin position="660"/>
        <end position="680"/>
    </location>
</feature>
<evidence type="ECO:0000256" key="3">
    <source>
        <dbReference type="ARBA" id="ARBA00004906"/>
    </source>
</evidence>
<dbReference type="InterPro" id="IPR044288">
    <property type="entry name" value="ZNF598/HEL2"/>
</dbReference>
<keyword evidence="10" id="KW-0862">Zinc</keyword>
<keyword evidence="15" id="KW-1185">Reference proteome</keyword>
<evidence type="ECO:0000256" key="10">
    <source>
        <dbReference type="ARBA" id="ARBA00022833"/>
    </source>
</evidence>
<dbReference type="Gene3D" id="3.30.40.10">
    <property type="entry name" value="Zinc/RING finger domain, C3HC4 (zinc finger)"/>
    <property type="match status" value="1"/>
</dbReference>
<dbReference type="Pfam" id="PF25447">
    <property type="entry name" value="RING_ZNF598"/>
    <property type="match status" value="1"/>
</dbReference>
<feature type="domain" description="RING-type" evidence="14">
    <location>
        <begin position="24"/>
        <end position="64"/>
    </location>
</feature>
<evidence type="ECO:0000256" key="7">
    <source>
        <dbReference type="ARBA" id="ARBA00022679"/>
    </source>
</evidence>
<dbReference type="Proteomes" id="UP000694846">
    <property type="component" value="Unplaced"/>
</dbReference>
<evidence type="ECO:0000256" key="2">
    <source>
        <dbReference type="ARBA" id="ARBA00004496"/>
    </source>
</evidence>
<dbReference type="GO" id="GO:0005737">
    <property type="term" value="C:cytoplasm"/>
    <property type="evidence" value="ECO:0007669"/>
    <property type="project" value="UniProtKB-SubCell"/>
</dbReference>
<dbReference type="GO" id="GO:0008270">
    <property type="term" value="F:zinc ion binding"/>
    <property type="evidence" value="ECO:0007669"/>
    <property type="project" value="UniProtKB-KW"/>
</dbReference>
<comment type="catalytic activity">
    <reaction evidence="1">
        <text>S-ubiquitinyl-[E2 ubiquitin-conjugating enzyme]-L-cysteine + [acceptor protein]-L-lysine = [E2 ubiquitin-conjugating enzyme]-L-cysteine + N(6)-ubiquitinyl-[acceptor protein]-L-lysine.</text>
        <dbReference type="EC" id="2.3.2.27"/>
    </reaction>
</comment>
<dbReference type="OrthoDB" id="3838338at2759"/>
<feature type="compositionally biased region" description="Basic and acidic residues" evidence="13">
    <location>
        <begin position="457"/>
        <end position="468"/>
    </location>
</feature>
<evidence type="ECO:0000256" key="13">
    <source>
        <dbReference type="SAM" id="MobiDB-lite"/>
    </source>
</evidence>
<dbReference type="InterPro" id="IPR013083">
    <property type="entry name" value="Znf_RING/FYVE/PHD"/>
</dbReference>
<keyword evidence="5" id="KW-0963">Cytoplasm</keyword>
<keyword evidence="9 12" id="KW-0863">Zinc-finger</keyword>
<dbReference type="SMART" id="SM00355">
    <property type="entry name" value="ZnF_C2H2"/>
    <property type="match status" value="5"/>
</dbReference>
<dbReference type="SUPFAM" id="SSF57850">
    <property type="entry name" value="RING/U-box"/>
    <property type="match status" value="1"/>
</dbReference>
<feature type="compositionally biased region" description="Low complexity" evidence="13">
    <location>
        <begin position="521"/>
        <end position="531"/>
    </location>
</feature>
<evidence type="ECO:0000259" key="14">
    <source>
        <dbReference type="PROSITE" id="PS50089"/>
    </source>
</evidence>
<comment type="subcellular location">
    <subcellularLocation>
        <location evidence="2">Cytoplasm</location>
    </subcellularLocation>
</comment>
<organism evidence="15 16">
    <name type="scientific">Sipha flava</name>
    <name type="common">yellow sugarcane aphid</name>
    <dbReference type="NCBI Taxonomy" id="143950"/>
    <lineage>
        <taxon>Eukaryota</taxon>
        <taxon>Metazoa</taxon>
        <taxon>Ecdysozoa</taxon>
        <taxon>Arthropoda</taxon>
        <taxon>Hexapoda</taxon>
        <taxon>Insecta</taxon>
        <taxon>Pterygota</taxon>
        <taxon>Neoptera</taxon>
        <taxon>Paraneoptera</taxon>
        <taxon>Hemiptera</taxon>
        <taxon>Sternorrhyncha</taxon>
        <taxon>Aphidomorpha</taxon>
        <taxon>Aphidoidea</taxon>
        <taxon>Aphididae</taxon>
        <taxon>Sipha</taxon>
    </lineage>
</organism>
<dbReference type="CDD" id="cd16615">
    <property type="entry name" value="RING-HC_ZNF598"/>
    <property type="match status" value="1"/>
</dbReference>
<evidence type="ECO:0000256" key="1">
    <source>
        <dbReference type="ARBA" id="ARBA00000900"/>
    </source>
</evidence>
<feature type="compositionally biased region" description="Low complexity" evidence="13">
    <location>
        <begin position="586"/>
        <end position="596"/>
    </location>
</feature>
<feature type="compositionally biased region" description="Basic and acidic residues" evidence="13">
    <location>
        <begin position="609"/>
        <end position="619"/>
    </location>
</feature>
<keyword evidence="6" id="KW-0597">Phosphoprotein</keyword>
<comment type="pathway">
    <text evidence="3">Protein modification; protein ubiquitination.</text>
</comment>
<evidence type="ECO:0000256" key="8">
    <source>
        <dbReference type="ARBA" id="ARBA00022723"/>
    </source>
</evidence>